<name>A0ABR7YYW9_9PSED</name>
<accession>A0ABR7YYW9</accession>
<keyword evidence="7" id="KW-1185">Reference proteome</keyword>
<protein>
    <submittedName>
        <fullName evidence="6">FAD-binding protein</fullName>
    </submittedName>
</protein>
<dbReference type="Gene3D" id="3.50.50.60">
    <property type="entry name" value="FAD/NAD(P)-binding domain"/>
    <property type="match status" value="2"/>
</dbReference>
<evidence type="ECO:0000313" key="6">
    <source>
        <dbReference type="EMBL" id="MBD1598377.1"/>
    </source>
</evidence>
<dbReference type="InterPro" id="IPR003953">
    <property type="entry name" value="FAD-dep_OxRdtase_2_FAD-bd"/>
</dbReference>
<evidence type="ECO:0000256" key="1">
    <source>
        <dbReference type="ARBA" id="ARBA00001974"/>
    </source>
</evidence>
<reference evidence="6 7" key="1">
    <citation type="journal article" date="2020" name="Insects">
        <title>Bacteria Belonging to Pseudomonas typographi sp. nov. from the Bark Beetle Ips typographus Have Genomic Potential to Aid in the Host Ecology.</title>
        <authorList>
            <person name="Peral-Aranega E."/>
            <person name="Saati-Santamaria Z."/>
            <person name="Kolarik M."/>
            <person name="Rivas R."/>
            <person name="Garcia-Fraile P."/>
        </authorList>
    </citation>
    <scope>NUCLEOTIDE SEQUENCE [LARGE SCALE GENOMIC DNA]</scope>
    <source>
        <strain evidence="6 7">CA3A</strain>
    </source>
</reference>
<keyword evidence="2" id="KW-0285">Flavoprotein</keyword>
<evidence type="ECO:0000256" key="4">
    <source>
        <dbReference type="ARBA" id="ARBA00023002"/>
    </source>
</evidence>
<dbReference type="Pfam" id="PF00890">
    <property type="entry name" value="FAD_binding_2"/>
    <property type="match status" value="1"/>
</dbReference>
<keyword evidence="4" id="KW-0560">Oxidoreductase</keyword>
<comment type="cofactor">
    <cofactor evidence="1">
        <name>FAD</name>
        <dbReference type="ChEBI" id="CHEBI:57692"/>
    </cofactor>
</comment>
<dbReference type="InterPro" id="IPR027477">
    <property type="entry name" value="Succ_DH/fumarate_Rdtase_cat_sf"/>
</dbReference>
<dbReference type="SUPFAM" id="SSF56425">
    <property type="entry name" value="Succinate dehydrogenase/fumarate reductase flavoprotein, catalytic domain"/>
    <property type="match status" value="1"/>
</dbReference>
<dbReference type="PANTHER" id="PTHR43400:SF10">
    <property type="entry name" value="3-OXOSTEROID 1-DEHYDROGENASE"/>
    <property type="match status" value="1"/>
</dbReference>
<dbReference type="SUPFAM" id="SSF51905">
    <property type="entry name" value="FAD/NAD(P)-binding domain"/>
    <property type="match status" value="1"/>
</dbReference>
<dbReference type="EMBL" id="JAAOCA010000006">
    <property type="protein sequence ID" value="MBD1598377.1"/>
    <property type="molecule type" value="Genomic_DNA"/>
</dbReference>
<evidence type="ECO:0000256" key="3">
    <source>
        <dbReference type="ARBA" id="ARBA00022827"/>
    </source>
</evidence>
<dbReference type="Proteomes" id="UP000805841">
    <property type="component" value="Unassembled WGS sequence"/>
</dbReference>
<evidence type="ECO:0000313" key="7">
    <source>
        <dbReference type="Proteomes" id="UP000805841"/>
    </source>
</evidence>
<evidence type="ECO:0000259" key="5">
    <source>
        <dbReference type="Pfam" id="PF00890"/>
    </source>
</evidence>
<dbReference type="InterPro" id="IPR050315">
    <property type="entry name" value="FAD-oxidoreductase_2"/>
</dbReference>
<dbReference type="PANTHER" id="PTHR43400">
    <property type="entry name" value="FUMARATE REDUCTASE"/>
    <property type="match status" value="1"/>
</dbReference>
<feature type="domain" description="FAD-dependent oxidoreductase 2 FAD-binding" evidence="5">
    <location>
        <begin position="5"/>
        <end position="519"/>
    </location>
</feature>
<keyword evidence="3" id="KW-0274">FAD</keyword>
<sequence>MLECDVLVVGSGSAALAAALTAAAGGLKVRVLEKTQWLGGTSAMSGGATWVPGNHHARAAGLADSAGEALAYLRASAPPGWQQSEDLLWQRFSAEAGPMLASLEAHSPLRFALTTEPDPLLHLPGAKAGGRMLAPRSLRTRGLGLGALAKRLRPSPLPQCYSYQEIIGLDVYHHPFAAALRLAPQLIWRSLTGTRSKGAALILGLLAGCKRHGCAFEVGARVSELTQDAEGRVSGAWAEQGGRWLRVHARRGVILASGGFEWDAERLARHFPGPLDFIASPRSNEGDGQRMAEAVGAQLAHMDQANINPAMPWRYEGRAHSLAVFFHYEPNAIIVNRHGRRFVNEFTFNIGEALDERERPGDGPLQLPAWVISDVRLLHRAPLLWGFWRLDRGWLAQADTLEALAAQIGLPADELVATVARFNGFCAQGVDQDFGRAAARGAHAAQDKRIHAGLEAIEGHRYIAISFNRSFLATKGGPRTDAGGHVLRSDGSRIEGLYCAGVAMANPIGTRAVGAGTTLGPNMTWGYICAQEILAGA</sequence>
<comment type="caution">
    <text evidence="6">The sequence shown here is derived from an EMBL/GenBank/DDBJ whole genome shotgun (WGS) entry which is preliminary data.</text>
</comment>
<dbReference type="InterPro" id="IPR036188">
    <property type="entry name" value="FAD/NAD-bd_sf"/>
</dbReference>
<evidence type="ECO:0000256" key="2">
    <source>
        <dbReference type="ARBA" id="ARBA00022630"/>
    </source>
</evidence>
<gene>
    <name evidence="6" type="ORF">HAQ05_06615</name>
</gene>
<proteinExistence type="predicted"/>
<organism evidence="6 7">
    <name type="scientific">Pseudomonas typographi</name>
    <dbReference type="NCBI Taxonomy" id="2715964"/>
    <lineage>
        <taxon>Bacteria</taxon>
        <taxon>Pseudomonadati</taxon>
        <taxon>Pseudomonadota</taxon>
        <taxon>Gammaproteobacteria</taxon>
        <taxon>Pseudomonadales</taxon>
        <taxon>Pseudomonadaceae</taxon>
        <taxon>Pseudomonas</taxon>
    </lineage>
</organism>